<evidence type="ECO:0000313" key="3">
    <source>
        <dbReference type="Proteomes" id="UP000789706"/>
    </source>
</evidence>
<organism evidence="2 3">
    <name type="scientific">Diversispora eburnea</name>
    <dbReference type="NCBI Taxonomy" id="1213867"/>
    <lineage>
        <taxon>Eukaryota</taxon>
        <taxon>Fungi</taxon>
        <taxon>Fungi incertae sedis</taxon>
        <taxon>Mucoromycota</taxon>
        <taxon>Glomeromycotina</taxon>
        <taxon>Glomeromycetes</taxon>
        <taxon>Diversisporales</taxon>
        <taxon>Diversisporaceae</taxon>
        <taxon>Diversispora</taxon>
    </lineage>
</organism>
<proteinExistence type="predicted"/>
<dbReference type="InterPro" id="IPR009071">
    <property type="entry name" value="HMG_box_dom"/>
</dbReference>
<name>A0A9N8Z4H4_9GLOM</name>
<dbReference type="OrthoDB" id="6247875at2759"/>
<dbReference type="InterPro" id="IPR036910">
    <property type="entry name" value="HMG_box_dom_sf"/>
</dbReference>
<sequence>MYEFNENDLNNIIPPPSQIDAQKMVDEIRDNIHRRPPNGFMIYRKVCCKTLKKHGKKVRGNISKPIANSWRNLPKPIKDEYKNKADEVNELLIKKRKHNFTDSHRSIYCSRSFDFRPDFPYFGSEDEEDRYLKLILPHHEFEEFVVNRNFRKFINHED</sequence>
<dbReference type="EMBL" id="CAJVPK010000197">
    <property type="protein sequence ID" value="CAG8471876.1"/>
    <property type="molecule type" value="Genomic_DNA"/>
</dbReference>
<dbReference type="SUPFAM" id="SSF47095">
    <property type="entry name" value="HMG-box"/>
    <property type="match status" value="1"/>
</dbReference>
<keyword evidence="3" id="KW-1185">Reference proteome</keyword>
<dbReference type="Pfam" id="PF00505">
    <property type="entry name" value="HMG_box"/>
    <property type="match status" value="1"/>
</dbReference>
<accession>A0A9N8Z4H4</accession>
<evidence type="ECO:0000259" key="1">
    <source>
        <dbReference type="Pfam" id="PF00505"/>
    </source>
</evidence>
<reference evidence="2" key="1">
    <citation type="submission" date="2021-06" db="EMBL/GenBank/DDBJ databases">
        <authorList>
            <person name="Kallberg Y."/>
            <person name="Tangrot J."/>
            <person name="Rosling A."/>
        </authorList>
    </citation>
    <scope>NUCLEOTIDE SEQUENCE</scope>
    <source>
        <strain evidence="2">AZ414A</strain>
    </source>
</reference>
<gene>
    <name evidence="2" type="ORF">DEBURN_LOCUS3200</name>
</gene>
<evidence type="ECO:0000313" key="2">
    <source>
        <dbReference type="EMBL" id="CAG8471876.1"/>
    </source>
</evidence>
<dbReference type="AlphaFoldDB" id="A0A9N8Z4H4"/>
<comment type="caution">
    <text evidence="2">The sequence shown here is derived from an EMBL/GenBank/DDBJ whole genome shotgun (WGS) entry which is preliminary data.</text>
</comment>
<feature type="domain" description="HMG box" evidence="1">
    <location>
        <begin position="34"/>
        <end position="97"/>
    </location>
</feature>
<dbReference type="Proteomes" id="UP000789706">
    <property type="component" value="Unassembled WGS sequence"/>
</dbReference>
<protein>
    <submittedName>
        <fullName evidence="2">1218_t:CDS:1</fullName>
    </submittedName>
</protein>
<dbReference type="Gene3D" id="1.10.30.10">
    <property type="entry name" value="High mobility group box domain"/>
    <property type="match status" value="1"/>
</dbReference>